<sequence>MLNIKAIASSLERDVPLHPGTSPKSECTIWGAGIEANRHHLDLETSIEQLRQQMIQLAGKHGLTSEVVLGVSQQLDKYIVMAQNNHKTDSIW</sequence>
<dbReference type="AlphaFoldDB" id="A0A220MFN8"/>
<dbReference type="InterPro" id="IPR037208">
    <property type="entry name" value="Spo0E-like_sf"/>
</dbReference>
<dbReference type="KEGG" id="bfm:BP422_09385"/>
<name>A0A220MFN8_9BACL</name>
<dbReference type="Pfam" id="PF09388">
    <property type="entry name" value="SpoOE-like"/>
    <property type="match status" value="1"/>
</dbReference>
<dbReference type="Gene3D" id="4.10.280.10">
    <property type="entry name" value="Helix-loop-helix DNA-binding domain"/>
    <property type="match status" value="1"/>
</dbReference>
<proteinExistence type="predicted"/>
<reference evidence="1 2" key="1">
    <citation type="submission" date="2016-11" db="EMBL/GenBank/DDBJ databases">
        <authorList>
            <person name="Jaros S."/>
            <person name="Januszkiewicz K."/>
            <person name="Wedrychowicz H."/>
        </authorList>
    </citation>
    <scope>NUCLEOTIDE SEQUENCE [LARGE SCALE GENOMIC DNA]</scope>
    <source>
        <strain evidence="1 2">NF2</strain>
    </source>
</reference>
<dbReference type="InterPro" id="IPR036638">
    <property type="entry name" value="HLH_DNA-bd_sf"/>
</dbReference>
<accession>A0A220MFN8</accession>
<evidence type="ECO:0000313" key="1">
    <source>
        <dbReference type="EMBL" id="ASJ53745.1"/>
    </source>
</evidence>
<evidence type="ECO:0000313" key="2">
    <source>
        <dbReference type="Proteomes" id="UP000197781"/>
    </source>
</evidence>
<dbReference type="InterPro" id="IPR018540">
    <property type="entry name" value="Spo0E-like"/>
</dbReference>
<protein>
    <submittedName>
        <fullName evidence="1">Sporulation protein Spo0E</fullName>
    </submittedName>
</protein>
<dbReference type="GO" id="GO:0043937">
    <property type="term" value="P:regulation of sporulation"/>
    <property type="evidence" value="ECO:0007669"/>
    <property type="project" value="InterPro"/>
</dbReference>
<dbReference type="SUPFAM" id="SSF140500">
    <property type="entry name" value="BAS1536-like"/>
    <property type="match status" value="1"/>
</dbReference>
<gene>
    <name evidence="1" type="ORF">BP422_09385</name>
</gene>
<dbReference type="GO" id="GO:0046983">
    <property type="term" value="F:protein dimerization activity"/>
    <property type="evidence" value="ECO:0007669"/>
    <property type="project" value="InterPro"/>
</dbReference>
<dbReference type="EMBL" id="CP018145">
    <property type="protein sequence ID" value="ASJ53745.1"/>
    <property type="molecule type" value="Genomic_DNA"/>
</dbReference>
<dbReference type="Proteomes" id="UP000197781">
    <property type="component" value="Chromosome"/>
</dbReference>
<organism evidence="1 2">
    <name type="scientific">Brevibacillus formosus</name>
    <dbReference type="NCBI Taxonomy" id="54913"/>
    <lineage>
        <taxon>Bacteria</taxon>
        <taxon>Bacillati</taxon>
        <taxon>Bacillota</taxon>
        <taxon>Bacilli</taxon>
        <taxon>Bacillales</taxon>
        <taxon>Paenibacillaceae</taxon>
        <taxon>Brevibacillus</taxon>
    </lineage>
</organism>